<sequence>MTSSPRSPWVLLPTCTLWLLTLSACSDSPEPRPGPTPTEDASTDAGTREDAGTEDAGGTPWDGGYTVLEERGNWLDRGRYAPCTFDSTGESVSCGDLSRFDLSQCAPEALAAVEPRGIYLTDLRTERRLADGGTRVTPSFTSFQLLSDGGTDTLAGSPLLSRHTDGGTFFIVGGSSTPAGTTETALAGCQVPSPGIVTGCFTRCIDGRFAGLGTFEAHRVAVRPGEAESSGGLQLISEAAVALGEPADVYVAKDHAYVVSFSRFGVNGGLTVFDVKDRRFPILKTAISLPGDNYWNGVWAKGDALYIASLASGLLVYDITDPAAPEFLRSYAAGPEGVHTVLVDGDRLYAMSLNGPTLVLDVSQPLSPVLLQSIALPEEFSLGGPHDAFAYQGRLYINHGNGGYSVMDVTDLDDVKHLGQFVHGGRAYSHHSAVGTFAGRTIAFEGGETNGAHLRVLDVTDPANIVKIGEFRMRPVTSIHNMILRGTRLYIAWYQEGLRVLDVSNPTQPRQVAHYNTFRETDPGRTDNIYEGAFGVRVPGDGHVYVVDSARGLLILNEL</sequence>
<organism evidence="3 4">
    <name type="scientific">Pyxidicoccus fallax</name>
    <dbReference type="NCBI Taxonomy" id="394095"/>
    <lineage>
        <taxon>Bacteria</taxon>
        <taxon>Pseudomonadati</taxon>
        <taxon>Myxococcota</taxon>
        <taxon>Myxococcia</taxon>
        <taxon>Myxococcales</taxon>
        <taxon>Cystobacterineae</taxon>
        <taxon>Myxococcaceae</taxon>
        <taxon>Pyxidicoccus</taxon>
    </lineage>
</organism>
<dbReference type="EMBL" id="JABBJJ010000313">
    <property type="protein sequence ID" value="NMO21327.1"/>
    <property type="molecule type" value="Genomic_DNA"/>
</dbReference>
<evidence type="ECO:0000256" key="2">
    <source>
        <dbReference type="SAM" id="SignalP"/>
    </source>
</evidence>
<dbReference type="SUPFAM" id="SSF101908">
    <property type="entry name" value="Putative isomerase YbhE"/>
    <property type="match status" value="1"/>
</dbReference>
<evidence type="ECO:0008006" key="5">
    <source>
        <dbReference type="Google" id="ProtNLM"/>
    </source>
</evidence>
<evidence type="ECO:0000256" key="1">
    <source>
        <dbReference type="SAM" id="MobiDB-lite"/>
    </source>
</evidence>
<dbReference type="Pfam" id="PF08309">
    <property type="entry name" value="LVIVD"/>
    <property type="match status" value="2"/>
</dbReference>
<feature type="region of interest" description="Disordered" evidence="1">
    <location>
        <begin position="26"/>
        <end position="63"/>
    </location>
</feature>
<comment type="caution">
    <text evidence="3">The sequence shown here is derived from an EMBL/GenBank/DDBJ whole genome shotgun (WGS) entry which is preliminary data.</text>
</comment>
<name>A0A848LTM0_9BACT</name>
<evidence type="ECO:0000313" key="4">
    <source>
        <dbReference type="Proteomes" id="UP000518300"/>
    </source>
</evidence>
<dbReference type="RefSeq" id="WP_169350517.1">
    <property type="nucleotide sequence ID" value="NZ_JABBJJ010000313.1"/>
</dbReference>
<protein>
    <recommendedName>
        <fullName evidence="5">Lipoprotein</fullName>
    </recommendedName>
</protein>
<dbReference type="AlphaFoldDB" id="A0A848LTM0"/>
<proteinExistence type="predicted"/>
<keyword evidence="4" id="KW-1185">Reference proteome</keyword>
<reference evidence="3 4" key="1">
    <citation type="submission" date="2020-04" db="EMBL/GenBank/DDBJ databases">
        <title>Draft genome of Pyxidicoccus fallax type strain.</title>
        <authorList>
            <person name="Whitworth D.E."/>
        </authorList>
    </citation>
    <scope>NUCLEOTIDE SEQUENCE [LARGE SCALE GENOMIC DNA]</scope>
    <source>
        <strain evidence="3 4">DSM 14698</strain>
    </source>
</reference>
<gene>
    <name evidence="3" type="ORF">HG543_41720</name>
</gene>
<dbReference type="Proteomes" id="UP000518300">
    <property type="component" value="Unassembled WGS sequence"/>
</dbReference>
<accession>A0A848LTM0</accession>
<feature type="chain" id="PRO_5032653440" description="Lipoprotein" evidence="2">
    <location>
        <begin position="27"/>
        <end position="559"/>
    </location>
</feature>
<evidence type="ECO:0000313" key="3">
    <source>
        <dbReference type="EMBL" id="NMO21327.1"/>
    </source>
</evidence>
<dbReference type="InterPro" id="IPR013211">
    <property type="entry name" value="LVIVD"/>
</dbReference>
<keyword evidence="2" id="KW-0732">Signal</keyword>
<dbReference type="PROSITE" id="PS51257">
    <property type="entry name" value="PROKAR_LIPOPROTEIN"/>
    <property type="match status" value="1"/>
</dbReference>
<feature type="signal peptide" evidence="2">
    <location>
        <begin position="1"/>
        <end position="26"/>
    </location>
</feature>